<feature type="transmembrane region" description="Helical" evidence="1">
    <location>
        <begin position="154"/>
        <end position="175"/>
    </location>
</feature>
<dbReference type="RefSeq" id="WP_077972551.1">
    <property type="nucleotide sequence ID" value="NZ_CP015820.1"/>
</dbReference>
<evidence type="ECO:0000256" key="1">
    <source>
        <dbReference type="SAM" id="Phobius"/>
    </source>
</evidence>
<evidence type="ECO:0000313" key="2">
    <source>
        <dbReference type="EMBL" id="AQT43274.1"/>
    </source>
</evidence>
<protein>
    <submittedName>
        <fullName evidence="2">Uncharacterized protein</fullName>
    </submittedName>
</protein>
<sequence length="211" mass="24064">MDADGQVYFALRFYLDRNSTGPLLYQIRPLGRDFQGAYEAIECIGFHFNDKLKLPPSIDRKIQNDEENEKVNIATSRFSAILPINSDISSCSFPWCKNDLLDQTDWYDYVSGGLRNSMISYQWKFTRQEEVFSDCSTFLKLRTRLTGPKVLQHYIPNIFVVSILGNMTALIMGALVIKLAALVMSVIVGAIALFFLYSVFEMIQIIINTKS</sequence>
<keyword evidence="1" id="KW-1133">Transmembrane helix</keyword>
<proteinExistence type="predicted"/>
<accession>A0A1U9MDA5</accession>
<dbReference type="AlphaFoldDB" id="A0A1U9MDA5"/>
<keyword evidence="1" id="KW-0812">Transmembrane</keyword>
<name>A0A1U9MDA5_9HYPH</name>
<dbReference type="EMBL" id="CP015820">
    <property type="protein sequence ID" value="AQT43274.1"/>
    <property type="molecule type" value="Genomic_DNA"/>
</dbReference>
<feature type="transmembrane region" description="Helical" evidence="1">
    <location>
        <begin position="181"/>
        <end position="200"/>
    </location>
</feature>
<gene>
    <name evidence="2" type="ORF">BBC0178_018240</name>
</gene>
<organism evidence="2 3">
    <name type="scientific">Bartonella apihabitans</name>
    <dbReference type="NCBI Taxonomy" id="2750929"/>
    <lineage>
        <taxon>Bacteria</taxon>
        <taxon>Pseudomonadati</taxon>
        <taxon>Pseudomonadota</taxon>
        <taxon>Alphaproteobacteria</taxon>
        <taxon>Hyphomicrobiales</taxon>
        <taxon>Bartonellaceae</taxon>
        <taxon>Bartonella</taxon>
    </lineage>
</organism>
<evidence type="ECO:0000313" key="3">
    <source>
        <dbReference type="Proteomes" id="UP000189660"/>
    </source>
</evidence>
<reference evidence="2 3" key="1">
    <citation type="submission" date="2016-11" db="EMBL/GenBank/DDBJ databases">
        <title>Comparative genomics of Bartonella apis.</title>
        <authorList>
            <person name="Engel P."/>
        </authorList>
    </citation>
    <scope>NUCLEOTIDE SEQUENCE [LARGE SCALE GENOMIC DNA]</scope>
    <source>
        <strain evidence="2 3">BBC0178</strain>
    </source>
</reference>
<dbReference type="Proteomes" id="UP000189660">
    <property type="component" value="Chromosome"/>
</dbReference>
<keyword evidence="3" id="KW-1185">Reference proteome</keyword>
<keyword evidence="1" id="KW-0472">Membrane</keyword>
<dbReference type="KEGG" id="bapa:BBC0178_018240"/>